<evidence type="ECO:0000313" key="1">
    <source>
        <dbReference type="EMBL" id="EGK57664.1"/>
    </source>
</evidence>
<comment type="caution">
    <text evidence="1">The sequence shown here is derived from an EMBL/GenBank/DDBJ whole genome shotgun (WGS) entry which is preliminary data.</text>
</comment>
<reference evidence="1 2" key="1">
    <citation type="submission" date="2011-04" db="EMBL/GenBank/DDBJ databases">
        <authorList>
            <person name="Muzny D."/>
            <person name="Qin X."/>
            <person name="Deng J."/>
            <person name="Jiang H."/>
            <person name="Liu Y."/>
            <person name="Qu J."/>
            <person name="Song X.-Z."/>
            <person name="Zhang L."/>
            <person name="Thornton R."/>
            <person name="Coyle M."/>
            <person name="Francisco L."/>
            <person name="Jackson L."/>
            <person name="Javaid M."/>
            <person name="Korchina V."/>
            <person name="Kovar C."/>
            <person name="Mata R."/>
            <person name="Mathew T."/>
            <person name="Ngo R."/>
            <person name="Nguyen L."/>
            <person name="Nguyen N."/>
            <person name="Okwuonu G."/>
            <person name="Ongeri F."/>
            <person name="Pham C."/>
            <person name="Simmons D."/>
            <person name="Wilczek-Boney K."/>
            <person name="Hale W."/>
            <person name="Jakkamsetti A."/>
            <person name="Pham P."/>
            <person name="Ruth R."/>
            <person name="San Lucas F."/>
            <person name="Warren J."/>
            <person name="Zhang J."/>
            <person name="Zhao Z."/>
            <person name="Zhou C."/>
            <person name="Zhu D."/>
            <person name="Lee S."/>
            <person name="Bess C."/>
            <person name="Blankenburg K."/>
            <person name="Forbes L."/>
            <person name="Fu Q."/>
            <person name="Gubbala S."/>
            <person name="Hirani K."/>
            <person name="Jayaseelan J.C."/>
            <person name="Lara F."/>
            <person name="Munidasa M."/>
            <person name="Palculict T."/>
            <person name="Patil S."/>
            <person name="Pu L.-L."/>
            <person name="Saada N."/>
            <person name="Tang L."/>
            <person name="Weissenberger G."/>
            <person name="Zhu Y."/>
            <person name="Hemphill L."/>
            <person name="Shang Y."/>
            <person name="Youmans B."/>
            <person name="Ayvaz T."/>
            <person name="Ross M."/>
            <person name="Santibanez J."/>
            <person name="Aqrawi P."/>
            <person name="Gross S."/>
            <person name="Joshi V."/>
            <person name="Fowler G."/>
            <person name="Nazareth L."/>
            <person name="Reid J."/>
            <person name="Worley K."/>
            <person name="Petrosino J."/>
            <person name="Highlander S."/>
            <person name="Gibbs R."/>
        </authorList>
    </citation>
    <scope>NUCLEOTIDE SEQUENCE [LARGE SCALE GENOMIC DNA]</scope>
    <source>
        <strain evidence="1 2">DSM 2778</strain>
    </source>
</reference>
<gene>
    <name evidence="1" type="ORF">HMPREF9081_2182</name>
</gene>
<proteinExistence type="predicted"/>
<name>F5RPJ6_9FIRM</name>
<dbReference type="Proteomes" id="UP000004067">
    <property type="component" value="Unassembled WGS sequence"/>
</dbReference>
<keyword evidence="2" id="KW-1185">Reference proteome</keyword>
<organism evidence="1 2">
    <name type="scientific">Centipeda periodontii DSM 2778</name>
    <dbReference type="NCBI Taxonomy" id="888060"/>
    <lineage>
        <taxon>Bacteria</taxon>
        <taxon>Bacillati</taxon>
        <taxon>Bacillota</taxon>
        <taxon>Negativicutes</taxon>
        <taxon>Selenomonadales</taxon>
        <taxon>Selenomonadaceae</taxon>
        <taxon>Centipeda</taxon>
    </lineage>
</organism>
<accession>F5RPJ6</accession>
<sequence length="89" mass="9532">MSGKADITIGTNNMLIYPPESQHPPAFIAPDAAPAQVLTEQIDRLIREMYRMSGIDSVIGVQSAKSGVARQKAGKKMRQDGAAEFISAS</sequence>
<dbReference type="RefSeq" id="WP_006307275.1">
    <property type="nucleotide sequence ID" value="NZ_GL892076.1"/>
</dbReference>
<dbReference type="STRING" id="888060.HMPREF9081_2182"/>
<dbReference type="AlphaFoldDB" id="F5RPJ6"/>
<dbReference type="eggNOG" id="ENOG50328W4">
    <property type="taxonomic scope" value="Bacteria"/>
</dbReference>
<protein>
    <submittedName>
        <fullName evidence="1">Uncharacterized protein</fullName>
    </submittedName>
</protein>
<dbReference type="EMBL" id="AFHQ01000054">
    <property type="protein sequence ID" value="EGK57664.1"/>
    <property type="molecule type" value="Genomic_DNA"/>
</dbReference>
<evidence type="ECO:0000313" key="2">
    <source>
        <dbReference type="Proteomes" id="UP000004067"/>
    </source>
</evidence>
<dbReference type="HOGENOM" id="CLU_2449223_0_0_9"/>